<name>A0ABY6DPV1_9NEIS</name>
<organism evidence="1 2">
    <name type="scientific">Chitiniphilus purpureus</name>
    <dbReference type="NCBI Taxonomy" id="2981137"/>
    <lineage>
        <taxon>Bacteria</taxon>
        <taxon>Pseudomonadati</taxon>
        <taxon>Pseudomonadota</taxon>
        <taxon>Betaproteobacteria</taxon>
        <taxon>Neisseriales</taxon>
        <taxon>Chitinibacteraceae</taxon>
        <taxon>Chitiniphilus</taxon>
    </lineage>
</organism>
<dbReference type="Proteomes" id="UP001061302">
    <property type="component" value="Chromosome"/>
</dbReference>
<dbReference type="RefSeq" id="WP_263125845.1">
    <property type="nucleotide sequence ID" value="NZ_CP106753.1"/>
</dbReference>
<evidence type="ECO:0000313" key="2">
    <source>
        <dbReference type="Proteomes" id="UP001061302"/>
    </source>
</evidence>
<gene>
    <name evidence="1" type="ORF">N8I74_05000</name>
</gene>
<evidence type="ECO:0000313" key="1">
    <source>
        <dbReference type="EMBL" id="UXY16381.1"/>
    </source>
</evidence>
<dbReference type="EMBL" id="CP106753">
    <property type="protein sequence ID" value="UXY16381.1"/>
    <property type="molecule type" value="Genomic_DNA"/>
</dbReference>
<accession>A0ABY6DPV1</accession>
<reference evidence="1" key="1">
    <citation type="submission" date="2022-10" db="EMBL/GenBank/DDBJ databases">
        <title>Chitiniphilus purpureus sp. nov., a novel chitin-degrading bacterium isolated from crawfish pond sediment.</title>
        <authorList>
            <person name="Li K."/>
        </authorList>
    </citation>
    <scope>NUCLEOTIDE SEQUENCE</scope>
    <source>
        <strain evidence="1">CD1</strain>
    </source>
</reference>
<keyword evidence="2" id="KW-1185">Reference proteome</keyword>
<sequence length="127" mass="13587">MLSGGARCLHRPACGSFPPFVPDCARIVFPDVIFSGSGNRVQAHPSLKRIAFAIGCGIKKTSGSICNAVYPFIRRLSGCFVFSNSNHRQMTSNKDGGCEGYGVAADSLFRSLPDDRFFATARCAGFA</sequence>
<protein>
    <submittedName>
        <fullName evidence="1">Uncharacterized protein</fullName>
    </submittedName>
</protein>
<proteinExistence type="predicted"/>